<accession>A0A0L0W2A4</accession>
<evidence type="ECO:0000313" key="1">
    <source>
        <dbReference type="EMBL" id="KNF05631.1"/>
    </source>
</evidence>
<protein>
    <submittedName>
        <fullName evidence="1">Uncharacterized protein</fullName>
    </submittedName>
</protein>
<dbReference type="STRING" id="1165861.A0A0L0W2A4"/>
<name>A0A0L0W2A4_9BASI</name>
<gene>
    <name evidence="1" type="ORF">PSTG_01439</name>
</gene>
<dbReference type="AlphaFoldDB" id="A0A0L0W2A4"/>
<comment type="caution">
    <text evidence="1">The sequence shown here is derived from an EMBL/GenBank/DDBJ whole genome shotgun (WGS) entry which is preliminary data.</text>
</comment>
<sequence>MILNIHFVHTETNSMSPFNYTGHRTIKTHNCKMATQAITHKLSKIQSQLKHVQSSWPLDPLRINQPDLEFSSAISKAIDRVFTPGYASTQSGQVEGCQRMLSSLENLSDGSIARKFPFPQSMRNPDSFPRHYEELNEGVDRAIRGESLPWYRRWIRFT</sequence>
<dbReference type="EMBL" id="AJIL01000007">
    <property type="protein sequence ID" value="KNF05632.1"/>
    <property type="molecule type" value="Genomic_DNA"/>
</dbReference>
<reference evidence="2" key="2">
    <citation type="submission" date="2014-03" db="EMBL/GenBank/DDBJ databases">
        <title>The Genome Sequence of Puccinia striiformis f. sp. tritici PST-78.</title>
        <authorList>
            <consortium name="The Broad Institute Genome Sequencing Platform"/>
            <person name="Cuomo C."/>
            <person name="Hulbert S."/>
            <person name="Chen X."/>
            <person name="Walker B."/>
            <person name="Young S.K."/>
            <person name="Zeng Q."/>
            <person name="Gargeya S."/>
            <person name="Fitzgerald M."/>
            <person name="Haas B."/>
            <person name="Abouelleil A."/>
            <person name="Alvarado L."/>
            <person name="Arachchi H.M."/>
            <person name="Berlin A.M."/>
            <person name="Chapman S.B."/>
            <person name="Goldberg J."/>
            <person name="Griggs A."/>
            <person name="Gujja S."/>
            <person name="Hansen M."/>
            <person name="Howarth C."/>
            <person name="Imamovic A."/>
            <person name="Larimer J."/>
            <person name="McCowan C."/>
            <person name="Montmayeur A."/>
            <person name="Murphy C."/>
            <person name="Neiman D."/>
            <person name="Pearson M."/>
            <person name="Priest M."/>
            <person name="Roberts A."/>
            <person name="Saif S."/>
            <person name="Shea T."/>
            <person name="Sisk P."/>
            <person name="Sykes S."/>
            <person name="Wortman J."/>
            <person name="Nusbaum C."/>
            <person name="Birren B."/>
        </authorList>
    </citation>
    <scope>NUCLEOTIDE SEQUENCE [LARGE SCALE GENOMIC DNA]</scope>
    <source>
        <strain evidence="2">race PST-78</strain>
    </source>
</reference>
<reference evidence="1" key="1">
    <citation type="submission" date="2014-03" db="EMBL/GenBank/DDBJ databases">
        <title>Cloning and expression analysis of gamma-glutamylcysteines synthetase in perennial ryegrass.</title>
        <authorList>
            <person name="Wei S."/>
            <person name="Sun Z."/>
        </authorList>
    </citation>
    <scope>NUCLEOTIDE SEQUENCE</scope>
    <source>
        <strain evidence="1">Race PST-78</strain>
    </source>
</reference>
<proteinExistence type="predicted"/>
<organism evidence="1 2">
    <name type="scientific">Puccinia striiformis f. sp. tritici PST-78</name>
    <dbReference type="NCBI Taxonomy" id="1165861"/>
    <lineage>
        <taxon>Eukaryota</taxon>
        <taxon>Fungi</taxon>
        <taxon>Dikarya</taxon>
        <taxon>Basidiomycota</taxon>
        <taxon>Pucciniomycotina</taxon>
        <taxon>Pucciniomycetes</taxon>
        <taxon>Pucciniales</taxon>
        <taxon>Pucciniaceae</taxon>
        <taxon>Puccinia</taxon>
    </lineage>
</organism>
<dbReference type="EMBL" id="AJIL01000007">
    <property type="protein sequence ID" value="KNF05631.1"/>
    <property type="molecule type" value="Genomic_DNA"/>
</dbReference>
<keyword evidence="2" id="KW-1185">Reference proteome</keyword>
<dbReference type="OrthoDB" id="2107880at2759"/>
<dbReference type="Proteomes" id="UP000054564">
    <property type="component" value="Unassembled WGS sequence"/>
</dbReference>
<evidence type="ECO:0000313" key="2">
    <source>
        <dbReference type="Proteomes" id="UP000054564"/>
    </source>
</evidence>
<dbReference type="Pfam" id="PF20180">
    <property type="entry name" value="UQCC2_CBP6"/>
    <property type="match status" value="1"/>
</dbReference>